<sequence length="182" mass="19741">MARLTTLLSLLAVTATGLLPTALSHPTESEPRGGRPVETRRASDVVAQLGLTPNPEKGYFKETFRDTLLINNGTRSASTAIYYLLEGAAGISAWHRIDAVEVWHYYAGAPLTLSLSRNDGSGVRDVVLGPDVFHGQQPQVVIASWEWQRAKSEGSWTLVGTTVAPAFDPAFYEFGADGWNPQ</sequence>
<keyword evidence="1" id="KW-0732">Signal</keyword>
<dbReference type="Pfam" id="PF06172">
    <property type="entry name" value="Cupin_5"/>
    <property type="match status" value="1"/>
</dbReference>
<evidence type="ECO:0000259" key="2">
    <source>
        <dbReference type="Pfam" id="PF06172"/>
    </source>
</evidence>
<dbReference type="EMBL" id="MU855509">
    <property type="protein sequence ID" value="KAK3902452.1"/>
    <property type="molecule type" value="Genomic_DNA"/>
</dbReference>
<dbReference type="InterPro" id="IPR011051">
    <property type="entry name" value="RmlC_Cupin_sf"/>
</dbReference>
<comment type="caution">
    <text evidence="3">The sequence shown here is derived from an EMBL/GenBank/DDBJ whole genome shotgun (WGS) entry which is preliminary data.</text>
</comment>
<feature type="domain" description="DUF985" evidence="2">
    <location>
        <begin position="44"/>
        <end position="174"/>
    </location>
</feature>
<name>A0AAN6MKC0_9PEZI</name>
<keyword evidence="4" id="KW-1185">Reference proteome</keyword>
<dbReference type="InterPro" id="IPR039935">
    <property type="entry name" value="YML079W-like"/>
</dbReference>
<dbReference type="Gene3D" id="2.60.120.10">
    <property type="entry name" value="Jelly Rolls"/>
    <property type="match status" value="1"/>
</dbReference>
<accession>A0AAN6MKC0</accession>
<evidence type="ECO:0000313" key="4">
    <source>
        <dbReference type="Proteomes" id="UP001303889"/>
    </source>
</evidence>
<evidence type="ECO:0000313" key="3">
    <source>
        <dbReference type="EMBL" id="KAK3902452.1"/>
    </source>
</evidence>
<dbReference type="AlphaFoldDB" id="A0AAN6MKC0"/>
<dbReference type="InterPro" id="IPR009327">
    <property type="entry name" value="Cupin_DUF985"/>
</dbReference>
<protein>
    <submittedName>
        <fullName evidence="3">RmlC-like cupin domain-containing protein</fullName>
    </submittedName>
</protein>
<dbReference type="Proteomes" id="UP001303889">
    <property type="component" value="Unassembled WGS sequence"/>
</dbReference>
<dbReference type="PANTHER" id="PTHR33387:SF3">
    <property type="entry name" value="DUF985 DOMAIN-CONTAINING PROTEIN"/>
    <property type="match status" value="1"/>
</dbReference>
<proteinExistence type="predicted"/>
<organism evidence="3 4">
    <name type="scientific">Staphylotrichum tortipilum</name>
    <dbReference type="NCBI Taxonomy" id="2831512"/>
    <lineage>
        <taxon>Eukaryota</taxon>
        <taxon>Fungi</taxon>
        <taxon>Dikarya</taxon>
        <taxon>Ascomycota</taxon>
        <taxon>Pezizomycotina</taxon>
        <taxon>Sordariomycetes</taxon>
        <taxon>Sordariomycetidae</taxon>
        <taxon>Sordariales</taxon>
        <taxon>Chaetomiaceae</taxon>
        <taxon>Staphylotrichum</taxon>
    </lineage>
</organism>
<gene>
    <name evidence="3" type="ORF">C8A05DRAFT_15490</name>
</gene>
<reference evidence="3" key="2">
    <citation type="submission" date="2023-05" db="EMBL/GenBank/DDBJ databases">
        <authorList>
            <consortium name="Lawrence Berkeley National Laboratory"/>
            <person name="Steindorff A."/>
            <person name="Hensen N."/>
            <person name="Bonometti L."/>
            <person name="Westerberg I."/>
            <person name="Brannstrom I.O."/>
            <person name="Guillou S."/>
            <person name="Cros-Aarteil S."/>
            <person name="Calhoun S."/>
            <person name="Haridas S."/>
            <person name="Kuo A."/>
            <person name="Mondo S."/>
            <person name="Pangilinan J."/>
            <person name="Riley R."/>
            <person name="Labutti K."/>
            <person name="Andreopoulos B."/>
            <person name="Lipzen A."/>
            <person name="Chen C."/>
            <person name="Yanf M."/>
            <person name="Daum C."/>
            <person name="Ng V."/>
            <person name="Clum A."/>
            <person name="Ohm R."/>
            <person name="Martin F."/>
            <person name="Silar P."/>
            <person name="Natvig D."/>
            <person name="Lalanne C."/>
            <person name="Gautier V."/>
            <person name="Ament-Velasquez S.L."/>
            <person name="Kruys A."/>
            <person name="Hutchinson M.I."/>
            <person name="Powell A.J."/>
            <person name="Barry K."/>
            <person name="Miller A.N."/>
            <person name="Grigoriev I.V."/>
            <person name="Debuchy R."/>
            <person name="Gladieux P."/>
            <person name="Thoren M.H."/>
            <person name="Johannesson H."/>
        </authorList>
    </citation>
    <scope>NUCLEOTIDE SEQUENCE</scope>
    <source>
        <strain evidence="3">CBS 103.79</strain>
    </source>
</reference>
<feature type="signal peptide" evidence="1">
    <location>
        <begin position="1"/>
        <end position="24"/>
    </location>
</feature>
<evidence type="ECO:0000256" key="1">
    <source>
        <dbReference type="SAM" id="SignalP"/>
    </source>
</evidence>
<dbReference type="PANTHER" id="PTHR33387">
    <property type="entry name" value="RMLC-LIKE JELLY ROLL FOLD PROTEIN"/>
    <property type="match status" value="1"/>
</dbReference>
<dbReference type="SUPFAM" id="SSF51182">
    <property type="entry name" value="RmlC-like cupins"/>
    <property type="match status" value="1"/>
</dbReference>
<dbReference type="CDD" id="cd06121">
    <property type="entry name" value="cupin_YML079wp"/>
    <property type="match status" value="1"/>
</dbReference>
<reference evidence="3" key="1">
    <citation type="journal article" date="2023" name="Mol. Phylogenet. Evol.">
        <title>Genome-scale phylogeny and comparative genomics of the fungal order Sordariales.</title>
        <authorList>
            <person name="Hensen N."/>
            <person name="Bonometti L."/>
            <person name="Westerberg I."/>
            <person name="Brannstrom I.O."/>
            <person name="Guillou S."/>
            <person name="Cros-Aarteil S."/>
            <person name="Calhoun S."/>
            <person name="Haridas S."/>
            <person name="Kuo A."/>
            <person name="Mondo S."/>
            <person name="Pangilinan J."/>
            <person name="Riley R."/>
            <person name="LaButti K."/>
            <person name="Andreopoulos B."/>
            <person name="Lipzen A."/>
            <person name="Chen C."/>
            <person name="Yan M."/>
            <person name="Daum C."/>
            <person name="Ng V."/>
            <person name="Clum A."/>
            <person name="Steindorff A."/>
            <person name="Ohm R.A."/>
            <person name="Martin F."/>
            <person name="Silar P."/>
            <person name="Natvig D.O."/>
            <person name="Lalanne C."/>
            <person name="Gautier V."/>
            <person name="Ament-Velasquez S.L."/>
            <person name="Kruys A."/>
            <person name="Hutchinson M.I."/>
            <person name="Powell A.J."/>
            <person name="Barry K."/>
            <person name="Miller A.N."/>
            <person name="Grigoriev I.V."/>
            <person name="Debuchy R."/>
            <person name="Gladieux P."/>
            <person name="Hiltunen Thoren M."/>
            <person name="Johannesson H."/>
        </authorList>
    </citation>
    <scope>NUCLEOTIDE SEQUENCE</scope>
    <source>
        <strain evidence="3">CBS 103.79</strain>
    </source>
</reference>
<dbReference type="InterPro" id="IPR014710">
    <property type="entry name" value="RmlC-like_jellyroll"/>
</dbReference>
<feature type="chain" id="PRO_5042859938" evidence="1">
    <location>
        <begin position="25"/>
        <end position="182"/>
    </location>
</feature>